<evidence type="ECO:0000256" key="4">
    <source>
        <dbReference type="ARBA" id="ARBA00022692"/>
    </source>
</evidence>
<name>A0ABS4EBM0_9FIRM</name>
<evidence type="ECO:0000256" key="7">
    <source>
        <dbReference type="ARBA" id="ARBA00034125"/>
    </source>
</evidence>
<evidence type="ECO:0000256" key="1">
    <source>
        <dbReference type="ARBA" id="ARBA00004651"/>
    </source>
</evidence>
<protein>
    <submittedName>
        <fullName evidence="10">Uncharacterized membrane protein YjjB (DUF3815 family)</fullName>
    </submittedName>
</protein>
<evidence type="ECO:0000256" key="6">
    <source>
        <dbReference type="ARBA" id="ARBA00023136"/>
    </source>
</evidence>
<comment type="subcellular location">
    <subcellularLocation>
        <location evidence="1">Cell membrane</location>
        <topology evidence="1">Multi-pass membrane protein</topology>
    </subcellularLocation>
</comment>
<dbReference type="InterPro" id="IPR024528">
    <property type="entry name" value="ThrE_2"/>
</dbReference>
<accession>A0ABS4EBM0</accession>
<evidence type="ECO:0000313" key="10">
    <source>
        <dbReference type="EMBL" id="MBP1855335.1"/>
    </source>
</evidence>
<dbReference type="RefSeq" id="WP_209456767.1">
    <property type="nucleotide sequence ID" value="NZ_BAAACS010000002.1"/>
</dbReference>
<evidence type="ECO:0000313" key="11">
    <source>
        <dbReference type="Proteomes" id="UP000767291"/>
    </source>
</evidence>
<comment type="caution">
    <text evidence="10">The sequence shown here is derived from an EMBL/GenBank/DDBJ whole genome shotgun (WGS) entry which is preliminary data.</text>
</comment>
<gene>
    <name evidence="10" type="ORF">J2Z43_001728</name>
</gene>
<evidence type="ECO:0000256" key="3">
    <source>
        <dbReference type="ARBA" id="ARBA00022519"/>
    </source>
</evidence>
<keyword evidence="5 8" id="KW-1133">Transmembrane helix</keyword>
<evidence type="ECO:0000259" key="9">
    <source>
        <dbReference type="Pfam" id="PF12821"/>
    </source>
</evidence>
<reference evidence="10 11" key="1">
    <citation type="submission" date="2021-03" db="EMBL/GenBank/DDBJ databases">
        <title>Genomic Encyclopedia of Type Strains, Phase IV (KMG-IV): sequencing the most valuable type-strain genomes for metagenomic binning, comparative biology and taxonomic classification.</title>
        <authorList>
            <person name="Goeker M."/>
        </authorList>
    </citation>
    <scope>NUCLEOTIDE SEQUENCE [LARGE SCALE GENOMIC DNA]</scope>
    <source>
        <strain evidence="10 11">DSM 1289</strain>
    </source>
</reference>
<evidence type="ECO:0000256" key="5">
    <source>
        <dbReference type="ARBA" id="ARBA00022989"/>
    </source>
</evidence>
<dbReference type="PANTHER" id="PTHR34390:SF1">
    <property type="entry name" value="SUCCINATE TRANSPORTER SUBUNIT YJJB-RELATED"/>
    <property type="match status" value="1"/>
</dbReference>
<feature type="transmembrane region" description="Helical" evidence="8">
    <location>
        <begin position="120"/>
        <end position="138"/>
    </location>
</feature>
<keyword evidence="4 8" id="KW-0812">Transmembrane</keyword>
<organism evidence="10 11">
    <name type="scientific">Metaclostridioides mangenotii</name>
    <dbReference type="NCBI Taxonomy" id="1540"/>
    <lineage>
        <taxon>Bacteria</taxon>
        <taxon>Bacillati</taxon>
        <taxon>Bacillota</taxon>
        <taxon>Clostridia</taxon>
        <taxon>Peptostreptococcales</taxon>
        <taxon>Peptostreptococcaceae</taxon>
        <taxon>Metaclostridioides</taxon>
    </lineage>
</organism>
<keyword evidence="11" id="KW-1185">Reference proteome</keyword>
<evidence type="ECO:0000256" key="8">
    <source>
        <dbReference type="SAM" id="Phobius"/>
    </source>
</evidence>
<keyword evidence="2" id="KW-1003">Cell membrane</keyword>
<dbReference type="PANTHER" id="PTHR34390">
    <property type="entry name" value="UPF0442 PROTEIN YJJB-RELATED"/>
    <property type="match status" value="1"/>
</dbReference>
<dbReference type="Pfam" id="PF12821">
    <property type="entry name" value="ThrE_2"/>
    <property type="match status" value="1"/>
</dbReference>
<comment type="similarity">
    <text evidence="7">Belongs to the ThrE exporter (TC 2.A.79) family.</text>
</comment>
<dbReference type="InterPro" id="IPR050539">
    <property type="entry name" value="ThrE_Dicarb/AminoAcid_Exp"/>
</dbReference>
<keyword evidence="6 8" id="KW-0472">Membrane</keyword>
<keyword evidence="3" id="KW-0997">Cell inner membrane</keyword>
<evidence type="ECO:0000256" key="2">
    <source>
        <dbReference type="ARBA" id="ARBA00022475"/>
    </source>
</evidence>
<dbReference type="Proteomes" id="UP000767291">
    <property type="component" value="Unassembled WGS sequence"/>
</dbReference>
<feature type="transmembrane region" description="Helical" evidence="8">
    <location>
        <begin position="6"/>
        <end position="24"/>
    </location>
</feature>
<feature type="domain" description="Threonine/Serine exporter ThrE" evidence="9">
    <location>
        <begin position="10"/>
        <end position="136"/>
    </location>
</feature>
<feature type="transmembrane region" description="Helical" evidence="8">
    <location>
        <begin position="81"/>
        <end position="100"/>
    </location>
</feature>
<sequence>MTDMPIILHFMFSGLATVGFAVFFNTPARLLAPAGITGGVGWIVYIYLFNLSASTAFAGFIAGAFVSLCSEVLARKMKQPAIVFVIPGILPLIPGIGLYNTMLYMIQKNYSMSITKGTDAIFLSAAIALGVLVITSLVRTMNIVRSRQIAERKQKKLAQEAINAANSSEINPQINDQYECESSSINKKAEPNLDYEYEVLSQKSDSNTCYDDDDYNNIPSIDFDLDDLDPKPRN</sequence>
<dbReference type="EMBL" id="JAGGJX010000002">
    <property type="protein sequence ID" value="MBP1855335.1"/>
    <property type="molecule type" value="Genomic_DNA"/>
</dbReference>
<proteinExistence type="inferred from homology"/>